<dbReference type="RefSeq" id="WP_144308091.1">
    <property type="nucleotide sequence ID" value="NZ_VMNK01000003.1"/>
</dbReference>
<dbReference type="AlphaFoldDB" id="A0A557R071"/>
<evidence type="ECO:0000256" key="8">
    <source>
        <dbReference type="ARBA" id="ARBA00029996"/>
    </source>
</evidence>
<evidence type="ECO:0000256" key="2">
    <source>
        <dbReference type="ARBA" id="ARBA00003444"/>
    </source>
</evidence>
<dbReference type="InterPro" id="IPR005860">
    <property type="entry name" value="CobD"/>
</dbReference>
<comment type="caution">
    <text evidence="11">The sequence shown here is derived from an EMBL/GenBank/DDBJ whole genome shotgun (WGS) entry which is preliminary data.</text>
</comment>
<dbReference type="InterPro" id="IPR015424">
    <property type="entry name" value="PyrdxlP-dep_Trfase"/>
</dbReference>
<dbReference type="CDD" id="cd00609">
    <property type="entry name" value="AAT_like"/>
    <property type="match status" value="1"/>
</dbReference>
<organism evidence="11 12">
    <name type="scientific">Denitromonas halophila</name>
    <dbReference type="NCBI Taxonomy" id="1629404"/>
    <lineage>
        <taxon>Bacteria</taxon>
        <taxon>Pseudomonadati</taxon>
        <taxon>Pseudomonadota</taxon>
        <taxon>Betaproteobacteria</taxon>
        <taxon>Rhodocyclales</taxon>
        <taxon>Zoogloeaceae</taxon>
        <taxon>Denitromonas</taxon>
    </lineage>
</organism>
<evidence type="ECO:0000256" key="1">
    <source>
        <dbReference type="ARBA" id="ARBA00001933"/>
    </source>
</evidence>
<dbReference type="InterPro" id="IPR015421">
    <property type="entry name" value="PyrdxlP-dep_Trfase_major"/>
</dbReference>
<accession>A0A557R071</accession>
<keyword evidence="6" id="KW-0663">Pyridoxal phosphate</keyword>
<dbReference type="Pfam" id="PF00155">
    <property type="entry name" value="Aminotran_1_2"/>
    <property type="match status" value="1"/>
</dbReference>
<dbReference type="Gene3D" id="3.90.1150.10">
    <property type="entry name" value="Aspartate Aminotransferase, domain 1"/>
    <property type="match status" value="1"/>
</dbReference>
<comment type="catalytic activity">
    <reaction evidence="9">
        <text>O-phospho-L-threonine + H(+) = (R)-1-aminopropan-2-yl phosphate + CO2</text>
        <dbReference type="Rhea" id="RHEA:11492"/>
        <dbReference type="ChEBI" id="CHEBI:15378"/>
        <dbReference type="ChEBI" id="CHEBI:16526"/>
        <dbReference type="ChEBI" id="CHEBI:58563"/>
        <dbReference type="ChEBI" id="CHEBI:58675"/>
        <dbReference type="EC" id="4.1.1.81"/>
    </reaction>
</comment>
<protein>
    <recommendedName>
        <fullName evidence="4">threonine-phosphate decarboxylase</fullName>
        <ecNumber evidence="4">4.1.1.81</ecNumber>
    </recommendedName>
    <alternativeName>
        <fullName evidence="8">L-threonine-O-3-phosphate decarboxylase</fullName>
    </alternativeName>
</protein>
<dbReference type="InterPro" id="IPR015422">
    <property type="entry name" value="PyrdxlP-dep_Trfase_small"/>
</dbReference>
<reference evidence="11 12" key="1">
    <citation type="submission" date="2019-07" db="EMBL/GenBank/DDBJ databases">
        <title>The pathways for chlorine oxyanion respiration interact through the shared metabolite chlorate.</title>
        <authorList>
            <person name="Barnum T.P."/>
            <person name="Cheng Y."/>
            <person name="Hill K.A."/>
            <person name="Lucas L.N."/>
            <person name="Carlson H.K."/>
            <person name="Coates J.D."/>
        </authorList>
    </citation>
    <scope>NUCLEOTIDE SEQUENCE [LARGE SCALE GENOMIC DNA]</scope>
    <source>
        <strain evidence="11 12">SFB-3</strain>
    </source>
</reference>
<dbReference type="GO" id="GO:0009236">
    <property type="term" value="P:cobalamin biosynthetic process"/>
    <property type="evidence" value="ECO:0007669"/>
    <property type="project" value="UniProtKB-UniPathway"/>
</dbReference>
<dbReference type="GO" id="GO:0030170">
    <property type="term" value="F:pyridoxal phosphate binding"/>
    <property type="evidence" value="ECO:0007669"/>
    <property type="project" value="InterPro"/>
</dbReference>
<proteinExistence type="predicted"/>
<dbReference type="EC" id="4.1.1.81" evidence="4"/>
<sequence>MLEHGGGLRAAAARYGIPVADWLDLSTGINPTHYPLIAPPASVWHRLPEPDAGLLAAAAAYYGSDQLLPVAGSQAAIQALPAVLRAPRVGMLAPSYAEHAHAWRHRDIMWLSADTIDAAVDTLDALLLVQPNNPTGEHFDRAQLIGWHRRLARRGGTLIVDEAFIDTAPADSLAPLAGAPGLVILRSLGKFFGLAGARVGFVLAEPAVRHALASHLGPWTISAPAQDIARQALSDTAWQHHMRAALATDGARMAALLKHHGAAPAGPALFKTLHTATARPWQNALAREAILVRAFDTPAALRVGLPPDEAGWRRLDAALSRARRDGHSLE</sequence>
<dbReference type="PANTHER" id="PTHR42885">
    <property type="entry name" value="HISTIDINOL-PHOSPHATE AMINOTRANSFERASE-RELATED"/>
    <property type="match status" value="1"/>
</dbReference>
<dbReference type="Gene3D" id="3.40.640.10">
    <property type="entry name" value="Type I PLP-dependent aspartate aminotransferase-like (Major domain)"/>
    <property type="match status" value="1"/>
</dbReference>
<evidence type="ECO:0000256" key="6">
    <source>
        <dbReference type="ARBA" id="ARBA00022898"/>
    </source>
</evidence>
<dbReference type="PANTHER" id="PTHR42885:SF1">
    <property type="entry name" value="THREONINE-PHOSPHATE DECARBOXYLASE"/>
    <property type="match status" value="1"/>
</dbReference>
<dbReference type="UniPathway" id="UPA00148"/>
<name>A0A557R071_9RHOO</name>
<dbReference type="GO" id="GO:0048472">
    <property type="term" value="F:threonine-phosphate decarboxylase activity"/>
    <property type="evidence" value="ECO:0007669"/>
    <property type="project" value="UniProtKB-EC"/>
</dbReference>
<dbReference type="PROSITE" id="PS00105">
    <property type="entry name" value="AA_TRANSFER_CLASS_1"/>
    <property type="match status" value="1"/>
</dbReference>
<evidence type="ECO:0000256" key="7">
    <source>
        <dbReference type="ARBA" id="ARBA00023239"/>
    </source>
</evidence>
<comment type="pathway">
    <text evidence="3">Cofactor biosynthesis; adenosylcobalamin biosynthesis.</text>
</comment>
<keyword evidence="7 11" id="KW-0456">Lyase</keyword>
<dbReference type="InterPro" id="IPR004838">
    <property type="entry name" value="NHTrfase_class1_PyrdxlP-BS"/>
</dbReference>
<dbReference type="Proteomes" id="UP000319502">
    <property type="component" value="Unassembled WGS sequence"/>
</dbReference>
<gene>
    <name evidence="11" type="ORF">FHP91_02480</name>
</gene>
<comment type="function">
    <text evidence="2">Decarboxylates L-threonine-O-3-phosphate to yield (R)-1-amino-2-propanol O-2-phosphate, the precursor for the linkage between the nucleotide loop and the corrin ring in cobalamin.</text>
</comment>
<evidence type="ECO:0000313" key="12">
    <source>
        <dbReference type="Proteomes" id="UP000319502"/>
    </source>
</evidence>
<dbReference type="EMBL" id="VMNK01000003">
    <property type="protein sequence ID" value="TVO58552.1"/>
    <property type="molecule type" value="Genomic_DNA"/>
</dbReference>
<dbReference type="OrthoDB" id="9799304at2"/>
<dbReference type="SUPFAM" id="SSF53383">
    <property type="entry name" value="PLP-dependent transferases"/>
    <property type="match status" value="1"/>
</dbReference>
<dbReference type="InterPro" id="IPR004839">
    <property type="entry name" value="Aminotransferase_I/II_large"/>
</dbReference>
<evidence type="ECO:0000256" key="9">
    <source>
        <dbReference type="ARBA" id="ARBA00048531"/>
    </source>
</evidence>
<evidence type="ECO:0000256" key="3">
    <source>
        <dbReference type="ARBA" id="ARBA00004953"/>
    </source>
</evidence>
<evidence type="ECO:0000256" key="4">
    <source>
        <dbReference type="ARBA" id="ARBA00012285"/>
    </source>
</evidence>
<evidence type="ECO:0000256" key="5">
    <source>
        <dbReference type="ARBA" id="ARBA00022573"/>
    </source>
</evidence>
<keyword evidence="5" id="KW-0169">Cobalamin biosynthesis</keyword>
<feature type="domain" description="Aminotransferase class I/classII large" evidence="10">
    <location>
        <begin position="53"/>
        <end position="305"/>
    </location>
</feature>
<keyword evidence="12" id="KW-1185">Reference proteome</keyword>
<evidence type="ECO:0000259" key="10">
    <source>
        <dbReference type="Pfam" id="PF00155"/>
    </source>
</evidence>
<dbReference type="NCBIfam" id="TIGR01140">
    <property type="entry name" value="L_thr_O3P_dcar"/>
    <property type="match status" value="1"/>
</dbReference>
<evidence type="ECO:0000313" key="11">
    <source>
        <dbReference type="EMBL" id="TVO58552.1"/>
    </source>
</evidence>
<comment type="cofactor">
    <cofactor evidence="1">
        <name>pyridoxal 5'-phosphate</name>
        <dbReference type="ChEBI" id="CHEBI:597326"/>
    </cofactor>
</comment>